<evidence type="ECO:0000256" key="1">
    <source>
        <dbReference type="ARBA" id="ARBA00005791"/>
    </source>
</evidence>
<evidence type="ECO:0000256" key="2">
    <source>
        <dbReference type="ARBA" id="ARBA00022729"/>
    </source>
</evidence>
<keyword evidence="6" id="KW-1133">Transmembrane helix</keyword>
<feature type="transmembrane region" description="Helical" evidence="6">
    <location>
        <begin position="21"/>
        <end position="45"/>
    </location>
</feature>
<sequence length="266" mass="27852">MATKPKRPAKYDLKSADRKRNLAIQIGLTAAVVLFAVALVLYIVMSSDKKHSGDLQAVRVASSDVIKKDGSSDPKAVLSVYEDFQCPHCRDFEKAFGRTIGQLVTSGAIAVDYNMVSILNSSANQKYSTRSANAAYCVGDADTTPTKENFVRFHTALFAQQPPEGAPAPDNAGLIETARQAGTAPDKITDCVNSGKYSDMVDGLAAASKINATPTVRLNGEDIQLQTPADLVAKVKAIVGDVPGMDVPAAPAAPAPVPVPAAPPAS</sequence>
<protein>
    <submittedName>
        <fullName evidence="8">Thioredoxin domain-containing protein</fullName>
    </submittedName>
</protein>
<organism evidence="8 9">
    <name type="scientific">Mycolicibacterium komossense</name>
    <dbReference type="NCBI Taxonomy" id="1779"/>
    <lineage>
        <taxon>Bacteria</taxon>
        <taxon>Bacillati</taxon>
        <taxon>Actinomycetota</taxon>
        <taxon>Actinomycetes</taxon>
        <taxon>Mycobacteriales</taxon>
        <taxon>Mycobacteriaceae</taxon>
        <taxon>Mycolicibacterium</taxon>
    </lineage>
</organism>
<evidence type="ECO:0000256" key="4">
    <source>
        <dbReference type="ARBA" id="ARBA00023157"/>
    </source>
</evidence>
<dbReference type="CDD" id="cd02972">
    <property type="entry name" value="DsbA_family"/>
    <property type="match status" value="1"/>
</dbReference>
<keyword evidence="2" id="KW-0732">Signal</keyword>
<keyword evidence="6" id="KW-0472">Membrane</keyword>
<keyword evidence="4" id="KW-1015">Disulfide bond</keyword>
<comment type="similarity">
    <text evidence="1">Belongs to the thioredoxin family. DsbA subfamily.</text>
</comment>
<keyword evidence="6" id="KW-0812">Transmembrane</keyword>
<dbReference type="Gene3D" id="3.40.30.10">
    <property type="entry name" value="Glutaredoxin"/>
    <property type="match status" value="1"/>
</dbReference>
<gene>
    <name evidence="8" type="ORF">H7J73_21770</name>
</gene>
<feature type="domain" description="Thioredoxin-like fold" evidence="7">
    <location>
        <begin position="70"/>
        <end position="236"/>
    </location>
</feature>
<dbReference type="InterPro" id="IPR036249">
    <property type="entry name" value="Thioredoxin-like_sf"/>
</dbReference>
<evidence type="ECO:0000256" key="3">
    <source>
        <dbReference type="ARBA" id="ARBA00023002"/>
    </source>
</evidence>
<keyword evidence="3" id="KW-0560">Oxidoreductase</keyword>
<name>A0ABT3CGL0_9MYCO</name>
<dbReference type="Proteomes" id="UP001526201">
    <property type="component" value="Unassembled WGS sequence"/>
</dbReference>
<dbReference type="RefSeq" id="WP_264069801.1">
    <property type="nucleotide sequence ID" value="NZ_JACKTY010000033.1"/>
</dbReference>
<dbReference type="SUPFAM" id="SSF52833">
    <property type="entry name" value="Thioredoxin-like"/>
    <property type="match status" value="1"/>
</dbReference>
<comment type="caution">
    <text evidence="8">The sequence shown here is derived from an EMBL/GenBank/DDBJ whole genome shotgun (WGS) entry which is preliminary data.</text>
</comment>
<dbReference type="PANTHER" id="PTHR13887:SF14">
    <property type="entry name" value="DISULFIDE BOND FORMATION PROTEIN D"/>
    <property type="match status" value="1"/>
</dbReference>
<dbReference type="EMBL" id="JACKTY010000033">
    <property type="protein sequence ID" value="MCV7228647.1"/>
    <property type="molecule type" value="Genomic_DNA"/>
</dbReference>
<evidence type="ECO:0000313" key="8">
    <source>
        <dbReference type="EMBL" id="MCV7228647.1"/>
    </source>
</evidence>
<keyword evidence="5" id="KW-0676">Redox-active center</keyword>
<proteinExistence type="inferred from homology"/>
<dbReference type="PANTHER" id="PTHR13887">
    <property type="entry name" value="GLUTATHIONE S-TRANSFERASE KAPPA"/>
    <property type="match status" value="1"/>
</dbReference>
<evidence type="ECO:0000256" key="6">
    <source>
        <dbReference type="SAM" id="Phobius"/>
    </source>
</evidence>
<dbReference type="InterPro" id="IPR012336">
    <property type="entry name" value="Thioredoxin-like_fold"/>
</dbReference>
<keyword evidence="9" id="KW-1185">Reference proteome</keyword>
<reference evidence="8 9" key="1">
    <citation type="journal article" date="2022" name="BMC Genomics">
        <title>Comparative genome analysis of mycobacteria focusing on tRNA and non-coding RNA.</title>
        <authorList>
            <person name="Behra P.R.K."/>
            <person name="Pettersson B.M.F."/>
            <person name="Ramesh M."/>
            <person name="Das S."/>
            <person name="Dasgupta S."/>
            <person name="Kirsebom L.A."/>
        </authorList>
    </citation>
    <scope>NUCLEOTIDE SEQUENCE [LARGE SCALE GENOMIC DNA]</scope>
    <source>
        <strain evidence="8 9">DSM 44078</strain>
    </source>
</reference>
<evidence type="ECO:0000259" key="7">
    <source>
        <dbReference type="Pfam" id="PF13462"/>
    </source>
</evidence>
<accession>A0ABT3CGL0</accession>
<evidence type="ECO:0000313" key="9">
    <source>
        <dbReference type="Proteomes" id="UP001526201"/>
    </source>
</evidence>
<evidence type="ECO:0000256" key="5">
    <source>
        <dbReference type="ARBA" id="ARBA00023284"/>
    </source>
</evidence>
<dbReference type="Pfam" id="PF13462">
    <property type="entry name" value="Thioredoxin_4"/>
    <property type="match status" value="1"/>
</dbReference>